<feature type="chain" id="PRO_5012267257" evidence="7">
    <location>
        <begin position="21"/>
        <end position="355"/>
    </location>
</feature>
<organism evidence="8 9">
    <name type="scientific">Armillaria ostoyae</name>
    <name type="common">Armillaria root rot fungus</name>
    <dbReference type="NCBI Taxonomy" id="47428"/>
    <lineage>
        <taxon>Eukaryota</taxon>
        <taxon>Fungi</taxon>
        <taxon>Dikarya</taxon>
        <taxon>Basidiomycota</taxon>
        <taxon>Agaricomycotina</taxon>
        <taxon>Agaricomycetes</taxon>
        <taxon>Agaricomycetidae</taxon>
        <taxon>Agaricales</taxon>
        <taxon>Marasmiineae</taxon>
        <taxon>Physalacriaceae</taxon>
        <taxon>Armillaria</taxon>
    </lineage>
</organism>
<evidence type="ECO:0000313" key="8">
    <source>
        <dbReference type="EMBL" id="SJL08007.1"/>
    </source>
</evidence>
<accession>A0A284RH06</accession>
<sequence length="355" mass="38869">MTSLKKALLGLSFVVPYVFAQDHTQCADSGSDWYTGVVGETPCRTYEQLRKLCNSEYVLGTLNPITPPDTCDDQIADCCCNSIAFGLSMLCLTCQQGIGNGNGIDAVLEGVLAYQQYLQHGTNFFCTPNTNLSFTTDIQAAVCNNNLKIHNNFYKTFWPDGQWFYTYYREQMETTNAADGNNSFTHCASTTLNVTSSSQSQSILRSESTLLSQSTSVPKSTSFSLSSITSLTESSAASATSASTLPHSTKSLTAGAIAGIAVGSLAFVGAITLFLLWLYSYRRRQIDLENSETSPTPFTISNSTVIFLAFLLLVLTKWVYSPIYVKQCWDPHAHEQSRVGRRETAQDERTEAAAT</sequence>
<dbReference type="PANTHER" id="PTHR15549:SF26">
    <property type="entry name" value="AXIAL BUDDING PATTERN PROTEIN 2-RELATED"/>
    <property type="match status" value="1"/>
</dbReference>
<evidence type="ECO:0000256" key="7">
    <source>
        <dbReference type="SAM" id="SignalP"/>
    </source>
</evidence>
<evidence type="ECO:0000256" key="4">
    <source>
        <dbReference type="ARBA" id="ARBA00023136"/>
    </source>
</evidence>
<evidence type="ECO:0000256" key="1">
    <source>
        <dbReference type="ARBA" id="ARBA00004167"/>
    </source>
</evidence>
<keyword evidence="4 6" id="KW-0472">Membrane</keyword>
<protein>
    <submittedName>
        <fullName evidence="8">Uncharacterized protein</fullName>
    </submittedName>
</protein>
<evidence type="ECO:0000313" key="9">
    <source>
        <dbReference type="Proteomes" id="UP000219338"/>
    </source>
</evidence>
<evidence type="ECO:0000256" key="5">
    <source>
        <dbReference type="SAM" id="MobiDB-lite"/>
    </source>
</evidence>
<keyword evidence="7" id="KW-0732">Signal</keyword>
<dbReference type="Proteomes" id="UP000219338">
    <property type="component" value="Unassembled WGS sequence"/>
</dbReference>
<feature type="transmembrane region" description="Helical" evidence="6">
    <location>
        <begin position="256"/>
        <end position="279"/>
    </location>
</feature>
<dbReference type="GO" id="GO:0016020">
    <property type="term" value="C:membrane"/>
    <property type="evidence" value="ECO:0007669"/>
    <property type="project" value="UniProtKB-SubCell"/>
</dbReference>
<dbReference type="OMA" id="MHIANFV"/>
<feature type="signal peptide" evidence="7">
    <location>
        <begin position="1"/>
        <end position="20"/>
    </location>
</feature>
<gene>
    <name evidence="8" type="ORF">ARMOST_11366</name>
</gene>
<dbReference type="STRING" id="47428.A0A284RH06"/>
<name>A0A284RH06_ARMOS</name>
<feature type="region of interest" description="Disordered" evidence="5">
    <location>
        <begin position="336"/>
        <end position="355"/>
    </location>
</feature>
<dbReference type="OrthoDB" id="2757214at2759"/>
<evidence type="ECO:0000256" key="2">
    <source>
        <dbReference type="ARBA" id="ARBA00022692"/>
    </source>
</evidence>
<dbReference type="GO" id="GO:0071944">
    <property type="term" value="C:cell periphery"/>
    <property type="evidence" value="ECO:0007669"/>
    <property type="project" value="UniProtKB-ARBA"/>
</dbReference>
<evidence type="ECO:0000256" key="3">
    <source>
        <dbReference type="ARBA" id="ARBA00022989"/>
    </source>
</evidence>
<reference evidence="9" key="1">
    <citation type="journal article" date="2017" name="Nat. Ecol. Evol.">
        <title>Genome expansion and lineage-specific genetic innovations in the forest pathogenic fungi Armillaria.</title>
        <authorList>
            <person name="Sipos G."/>
            <person name="Prasanna A.N."/>
            <person name="Walter M.C."/>
            <person name="O'Connor E."/>
            <person name="Balint B."/>
            <person name="Krizsan K."/>
            <person name="Kiss B."/>
            <person name="Hess J."/>
            <person name="Varga T."/>
            <person name="Slot J."/>
            <person name="Riley R."/>
            <person name="Boka B."/>
            <person name="Rigling D."/>
            <person name="Barry K."/>
            <person name="Lee J."/>
            <person name="Mihaltcheva S."/>
            <person name="LaButti K."/>
            <person name="Lipzen A."/>
            <person name="Waldron R."/>
            <person name="Moloney N.M."/>
            <person name="Sperisen C."/>
            <person name="Kredics L."/>
            <person name="Vagvoelgyi C."/>
            <person name="Patrignani A."/>
            <person name="Fitzpatrick D."/>
            <person name="Nagy I."/>
            <person name="Doyle S."/>
            <person name="Anderson J.B."/>
            <person name="Grigoriev I.V."/>
            <person name="Gueldener U."/>
            <person name="Muensterkoetter M."/>
            <person name="Nagy L.G."/>
        </authorList>
    </citation>
    <scope>NUCLEOTIDE SEQUENCE [LARGE SCALE GENOMIC DNA]</scope>
    <source>
        <strain evidence="9">C18/9</strain>
    </source>
</reference>
<keyword evidence="3 6" id="KW-1133">Transmembrane helix</keyword>
<evidence type="ECO:0000256" key="6">
    <source>
        <dbReference type="SAM" id="Phobius"/>
    </source>
</evidence>
<dbReference type="EMBL" id="FUEG01000008">
    <property type="protein sequence ID" value="SJL08007.1"/>
    <property type="molecule type" value="Genomic_DNA"/>
</dbReference>
<proteinExistence type="predicted"/>
<keyword evidence="9" id="KW-1185">Reference proteome</keyword>
<dbReference type="InterPro" id="IPR051694">
    <property type="entry name" value="Immunoregulatory_rcpt-like"/>
</dbReference>
<dbReference type="AlphaFoldDB" id="A0A284RH06"/>
<comment type="subcellular location">
    <subcellularLocation>
        <location evidence="1">Membrane</location>
        <topology evidence="1">Single-pass membrane protein</topology>
    </subcellularLocation>
</comment>
<dbReference type="CDD" id="cd12087">
    <property type="entry name" value="TM_EGFR-like"/>
    <property type="match status" value="1"/>
</dbReference>
<dbReference type="PANTHER" id="PTHR15549">
    <property type="entry name" value="PAIRED IMMUNOGLOBULIN-LIKE TYPE 2 RECEPTOR"/>
    <property type="match status" value="1"/>
</dbReference>
<feature type="transmembrane region" description="Helical" evidence="6">
    <location>
        <begin position="300"/>
        <end position="320"/>
    </location>
</feature>
<keyword evidence="2 6" id="KW-0812">Transmembrane</keyword>